<accession>A0A8J2QDZ8</accession>
<dbReference type="OrthoDB" id="7480128at2759"/>
<dbReference type="AlphaFoldDB" id="A0A8J2QDZ8"/>
<proteinExistence type="predicted"/>
<sequence>MAEWHTRLAQPTAGHAVIAAVRPVLQEWLSRSHGALSFRLTQVLTGHGYFGKYLCRIGRDQTSQCRHCGDCPNDTSLHTLAECSAWAEQRRDLVAAVGVAGNLSLPTVVQVMVGSESGWCAVATFCEAVMRAKEVAEREREVASFLPSRTRRTARRRVTDFRPP</sequence>
<gene>
    <name evidence="1" type="ORF">DCHRY22_LOCUS2348</name>
</gene>
<dbReference type="Proteomes" id="UP000789524">
    <property type="component" value="Unassembled WGS sequence"/>
</dbReference>
<keyword evidence="2" id="KW-1185">Reference proteome</keyword>
<evidence type="ECO:0000313" key="1">
    <source>
        <dbReference type="EMBL" id="CAG9560737.1"/>
    </source>
</evidence>
<name>A0A8J2QDZ8_9NEOP</name>
<comment type="caution">
    <text evidence="1">The sequence shown here is derived from an EMBL/GenBank/DDBJ whole genome shotgun (WGS) entry which is preliminary data.</text>
</comment>
<protein>
    <submittedName>
        <fullName evidence="1">(African queen) hypothetical protein</fullName>
    </submittedName>
</protein>
<reference evidence="1" key="1">
    <citation type="submission" date="2021-09" db="EMBL/GenBank/DDBJ databases">
        <authorList>
            <person name="Martin H S."/>
        </authorList>
    </citation>
    <scope>NUCLEOTIDE SEQUENCE</scope>
</reference>
<dbReference type="EMBL" id="CAKASE010000045">
    <property type="protein sequence ID" value="CAG9560737.1"/>
    <property type="molecule type" value="Genomic_DNA"/>
</dbReference>
<organism evidence="1 2">
    <name type="scientific">Danaus chrysippus</name>
    <name type="common">African queen</name>
    <dbReference type="NCBI Taxonomy" id="151541"/>
    <lineage>
        <taxon>Eukaryota</taxon>
        <taxon>Metazoa</taxon>
        <taxon>Ecdysozoa</taxon>
        <taxon>Arthropoda</taxon>
        <taxon>Hexapoda</taxon>
        <taxon>Insecta</taxon>
        <taxon>Pterygota</taxon>
        <taxon>Neoptera</taxon>
        <taxon>Endopterygota</taxon>
        <taxon>Lepidoptera</taxon>
        <taxon>Glossata</taxon>
        <taxon>Ditrysia</taxon>
        <taxon>Papilionoidea</taxon>
        <taxon>Nymphalidae</taxon>
        <taxon>Danainae</taxon>
        <taxon>Danaini</taxon>
        <taxon>Danaina</taxon>
        <taxon>Danaus</taxon>
        <taxon>Anosia</taxon>
    </lineage>
</organism>
<evidence type="ECO:0000313" key="2">
    <source>
        <dbReference type="Proteomes" id="UP000789524"/>
    </source>
</evidence>